<feature type="region of interest" description="Disordered" evidence="1">
    <location>
        <begin position="138"/>
        <end position="169"/>
    </location>
</feature>
<dbReference type="AlphaFoldDB" id="A0A915K6R5"/>
<keyword evidence="2" id="KW-0472">Membrane</keyword>
<keyword evidence="2" id="KW-1133">Transmembrane helix</keyword>
<proteinExistence type="predicted"/>
<evidence type="ECO:0000313" key="3">
    <source>
        <dbReference type="Proteomes" id="UP000887565"/>
    </source>
</evidence>
<evidence type="ECO:0000313" key="4">
    <source>
        <dbReference type="WBParaSite" id="nRc.2.0.1.t34023-RA"/>
    </source>
</evidence>
<organism evidence="3 4">
    <name type="scientific">Romanomermis culicivorax</name>
    <name type="common">Nematode worm</name>
    <dbReference type="NCBI Taxonomy" id="13658"/>
    <lineage>
        <taxon>Eukaryota</taxon>
        <taxon>Metazoa</taxon>
        <taxon>Ecdysozoa</taxon>
        <taxon>Nematoda</taxon>
        <taxon>Enoplea</taxon>
        <taxon>Dorylaimia</taxon>
        <taxon>Mermithida</taxon>
        <taxon>Mermithoidea</taxon>
        <taxon>Mermithidae</taxon>
        <taxon>Romanomermis</taxon>
    </lineage>
</organism>
<dbReference type="WBParaSite" id="nRc.2.0.1.t34023-RA">
    <property type="protein sequence ID" value="nRc.2.0.1.t34023-RA"/>
    <property type="gene ID" value="nRc.2.0.1.g34023"/>
</dbReference>
<keyword evidence="3" id="KW-1185">Reference proteome</keyword>
<dbReference type="Proteomes" id="UP000887565">
    <property type="component" value="Unplaced"/>
</dbReference>
<keyword evidence="2" id="KW-0812">Transmembrane</keyword>
<evidence type="ECO:0000256" key="2">
    <source>
        <dbReference type="SAM" id="Phobius"/>
    </source>
</evidence>
<reference evidence="4" key="1">
    <citation type="submission" date="2022-11" db="UniProtKB">
        <authorList>
            <consortium name="WormBaseParasite"/>
        </authorList>
    </citation>
    <scope>IDENTIFICATION</scope>
</reference>
<protein>
    <submittedName>
        <fullName evidence="4">Uncharacterized protein</fullName>
    </submittedName>
</protein>
<feature type="transmembrane region" description="Helical" evidence="2">
    <location>
        <begin position="81"/>
        <end position="107"/>
    </location>
</feature>
<sequence length="214" mass="23977">MFQDHEFLEQSRYRAVRVKDHEPVCKNEQEIRSCLTTTTPTETPIISIASDENFPQQQPVEEEINKIKKAQASVSSSSSGMVIGISVAAAVVALLTIGAAMLILAICRKKNKAVDEKNAEAGRKTDSRLERNSLAADFSRSNMRPAIRSTMDKNAKSSTKTRSKSKLTLPAPISAEDRQHYVALTPRKQELQKCLSFKQNGNYQLITWKRRVKQ</sequence>
<accession>A0A915K6R5</accession>
<name>A0A915K6R5_ROMCU</name>
<evidence type="ECO:0000256" key="1">
    <source>
        <dbReference type="SAM" id="MobiDB-lite"/>
    </source>
</evidence>